<name>A0A538U0X5_UNCEI</name>
<organism evidence="1 2">
    <name type="scientific">Eiseniibacteriota bacterium</name>
    <dbReference type="NCBI Taxonomy" id="2212470"/>
    <lineage>
        <taxon>Bacteria</taxon>
        <taxon>Candidatus Eiseniibacteriota</taxon>
    </lineage>
</organism>
<evidence type="ECO:0000313" key="1">
    <source>
        <dbReference type="EMBL" id="TMQ69441.1"/>
    </source>
</evidence>
<gene>
    <name evidence="1" type="ORF">E6K80_11685</name>
</gene>
<evidence type="ECO:0000313" key="2">
    <source>
        <dbReference type="Proteomes" id="UP000319836"/>
    </source>
</evidence>
<dbReference type="AlphaFoldDB" id="A0A538U0X5"/>
<reference evidence="1 2" key="1">
    <citation type="journal article" date="2019" name="Nat. Microbiol.">
        <title>Mediterranean grassland soil C-N compound turnover is dependent on rainfall and depth, and is mediated by genomically divergent microorganisms.</title>
        <authorList>
            <person name="Diamond S."/>
            <person name="Andeer P.F."/>
            <person name="Li Z."/>
            <person name="Crits-Christoph A."/>
            <person name="Burstein D."/>
            <person name="Anantharaman K."/>
            <person name="Lane K.R."/>
            <person name="Thomas B.C."/>
            <person name="Pan C."/>
            <person name="Northen T.R."/>
            <person name="Banfield J.F."/>
        </authorList>
    </citation>
    <scope>NUCLEOTIDE SEQUENCE [LARGE SCALE GENOMIC DNA]</scope>
    <source>
        <strain evidence="1">WS_10</strain>
    </source>
</reference>
<comment type="caution">
    <text evidence="1">The sequence shown here is derived from an EMBL/GenBank/DDBJ whole genome shotgun (WGS) entry which is preliminary data.</text>
</comment>
<protein>
    <submittedName>
        <fullName evidence="1">Uncharacterized protein</fullName>
    </submittedName>
</protein>
<accession>A0A538U0X5</accession>
<dbReference type="EMBL" id="VBPA01000299">
    <property type="protein sequence ID" value="TMQ69441.1"/>
    <property type="molecule type" value="Genomic_DNA"/>
</dbReference>
<proteinExistence type="predicted"/>
<dbReference type="Proteomes" id="UP000319836">
    <property type="component" value="Unassembled WGS sequence"/>
</dbReference>
<sequence length="197" mass="22011">MTRMPIGFRELLEQVLPLDRLPPPERLRVLEALKNGIPREVEAAALATMERLADRGALRRLPSSEEAPHQVRYQDTQSAAVIRVDLPRPTENDGILLYPRAILPTRAPADLGQVRQLLHWEDVGILSDPRSSQARALLHEHLGEAGRELLGTEDLHLFAVPDSAADQLEKPLDAELAGARDSRDTRVAARGLWRCWP</sequence>